<comment type="similarity">
    <text evidence="5">Belongs to the class I-like SAM-binding methyltransferase superfamily. C5-methyltransferase family.</text>
</comment>
<evidence type="ECO:0000256" key="3">
    <source>
        <dbReference type="ARBA" id="ARBA00022679"/>
    </source>
</evidence>
<dbReference type="Gene3D" id="3.90.120.10">
    <property type="entry name" value="DNA Methylase, subunit A, domain 2"/>
    <property type="match status" value="1"/>
</dbReference>
<dbReference type="eggNOG" id="arCOG04157">
    <property type="taxonomic scope" value="Archaea"/>
</dbReference>
<dbReference type="GO" id="GO:0003886">
    <property type="term" value="F:DNA (cytosine-5-)-methyltransferase activity"/>
    <property type="evidence" value="ECO:0007669"/>
    <property type="project" value="UniProtKB-EC"/>
</dbReference>
<dbReference type="OrthoDB" id="5033at2157"/>
<dbReference type="GO" id="GO:0032259">
    <property type="term" value="P:methylation"/>
    <property type="evidence" value="ECO:0007669"/>
    <property type="project" value="UniProtKB-KW"/>
</dbReference>
<dbReference type="PROSITE" id="PS51679">
    <property type="entry name" value="SAM_MT_C5"/>
    <property type="match status" value="1"/>
</dbReference>
<sequence length="329" mass="37045">MRYSVIDLFAGAGGFSRGFLDAGFDVVLGIEIDINAARTYSYNFPDAVMLVDDIKNIRGEDVIKYIGDKPDVVIGGSPCEAFTETNPRRAKNPLDRLYVDELGRLTLEFIRLVGELKPQVFVLENVVHIMDGPLRDALINEFARVGYERIYFNVLHAEDYGTPSVRRRVFISNIPIRPERLGRVLTVWDAIGDLPSPGDPSIPNHEYVTISDRKIRGITRLNWDDALYRFRGATGSFRNFVRLNPWKPAPTVMGSVRFVHPFEDRVLTVREQARLMGFPDDHIFFGPKDSQFNQIGEAVPPPLALAIAGTVLKYLERSNISANLPLPTI</sequence>
<reference evidence="6 7" key="1">
    <citation type="journal article" date="2011" name="J. Bacteriol.">
        <title>Complete genome sequence of 'Vulcanisaeta moutnovskia' strain 768-28, a novel member of the hyperthermophilic crenarchaeal genus vulcanisaeta.</title>
        <authorList>
            <person name="Gumerov V.M."/>
            <person name="Mardanov A.V."/>
            <person name="Beletsky A.V."/>
            <person name="Prokofeva M.I."/>
            <person name="Bonch-Osmolovskaya E.A."/>
            <person name="Ravin N.V."/>
            <person name="Skryabin K.G."/>
        </authorList>
    </citation>
    <scope>NUCLEOTIDE SEQUENCE [LARGE SCALE GENOMIC DNA]</scope>
    <source>
        <strain evidence="6 7">768-28</strain>
    </source>
</reference>
<dbReference type="Pfam" id="PF00145">
    <property type="entry name" value="DNA_methylase"/>
    <property type="match status" value="2"/>
</dbReference>
<evidence type="ECO:0000256" key="1">
    <source>
        <dbReference type="ARBA" id="ARBA00011975"/>
    </source>
</evidence>
<dbReference type="InterPro" id="IPR050390">
    <property type="entry name" value="C5-Methyltransferase"/>
</dbReference>
<dbReference type="InterPro" id="IPR029063">
    <property type="entry name" value="SAM-dependent_MTases_sf"/>
</dbReference>
<evidence type="ECO:0000313" key="6">
    <source>
        <dbReference type="EMBL" id="ADY02513.1"/>
    </source>
</evidence>
<gene>
    <name evidence="6" type="ordered locus">VMUT_2321</name>
</gene>
<dbReference type="NCBIfam" id="TIGR00675">
    <property type="entry name" value="dcm"/>
    <property type="match status" value="1"/>
</dbReference>
<keyword evidence="4" id="KW-0949">S-adenosyl-L-methionine</keyword>
<proteinExistence type="inferred from homology"/>
<accession>F0QY27</accession>
<dbReference type="EMBL" id="CP002529">
    <property type="protein sequence ID" value="ADY02513.1"/>
    <property type="molecule type" value="Genomic_DNA"/>
</dbReference>
<dbReference type="Gene3D" id="3.40.50.150">
    <property type="entry name" value="Vaccinia Virus protein VP39"/>
    <property type="match status" value="1"/>
</dbReference>
<dbReference type="RefSeq" id="WP_013605674.1">
    <property type="nucleotide sequence ID" value="NC_015151.1"/>
</dbReference>
<dbReference type="GeneID" id="10289973"/>
<evidence type="ECO:0000313" key="7">
    <source>
        <dbReference type="Proteomes" id="UP000007485"/>
    </source>
</evidence>
<dbReference type="InterPro" id="IPR001525">
    <property type="entry name" value="C5_MeTfrase"/>
</dbReference>
<dbReference type="KEGG" id="vmo:VMUT_2321"/>
<dbReference type="GO" id="GO:0044027">
    <property type="term" value="P:negative regulation of gene expression via chromosomal CpG island methylation"/>
    <property type="evidence" value="ECO:0007669"/>
    <property type="project" value="TreeGrafter"/>
</dbReference>
<evidence type="ECO:0000256" key="2">
    <source>
        <dbReference type="ARBA" id="ARBA00022603"/>
    </source>
</evidence>
<dbReference type="REBASE" id="33093">
    <property type="entry name" value="M.Vmo28ORF2321P"/>
</dbReference>
<evidence type="ECO:0000256" key="4">
    <source>
        <dbReference type="ARBA" id="ARBA00022691"/>
    </source>
</evidence>
<dbReference type="EC" id="2.1.1.37" evidence="1"/>
<dbReference type="SUPFAM" id="SSF53335">
    <property type="entry name" value="S-adenosyl-L-methionine-dependent methyltransferases"/>
    <property type="match status" value="1"/>
</dbReference>
<keyword evidence="3" id="KW-0808">Transferase</keyword>
<dbReference type="HOGENOM" id="CLU_006958_2_2_2"/>
<dbReference type="PRINTS" id="PR00105">
    <property type="entry name" value="C5METTRFRASE"/>
</dbReference>
<evidence type="ECO:0000256" key="5">
    <source>
        <dbReference type="RuleBase" id="RU000416"/>
    </source>
</evidence>
<dbReference type="PANTHER" id="PTHR10629:SF52">
    <property type="entry name" value="DNA (CYTOSINE-5)-METHYLTRANSFERASE 1"/>
    <property type="match status" value="1"/>
</dbReference>
<organism evidence="6 7">
    <name type="scientific">Vulcanisaeta moutnovskia (strain 768-28)</name>
    <dbReference type="NCBI Taxonomy" id="985053"/>
    <lineage>
        <taxon>Archaea</taxon>
        <taxon>Thermoproteota</taxon>
        <taxon>Thermoprotei</taxon>
        <taxon>Thermoproteales</taxon>
        <taxon>Thermoproteaceae</taxon>
        <taxon>Vulcanisaeta</taxon>
    </lineage>
</organism>
<name>F0QY27_VULM7</name>
<dbReference type="AlphaFoldDB" id="F0QY27"/>
<protein>
    <recommendedName>
        <fullName evidence="1">DNA (cytosine-5-)-methyltransferase</fullName>
        <ecNumber evidence="1">2.1.1.37</ecNumber>
    </recommendedName>
</protein>
<dbReference type="STRING" id="985053.VMUT_2321"/>
<keyword evidence="7" id="KW-1185">Reference proteome</keyword>
<dbReference type="PANTHER" id="PTHR10629">
    <property type="entry name" value="CYTOSINE-SPECIFIC METHYLTRANSFERASE"/>
    <property type="match status" value="1"/>
</dbReference>
<dbReference type="Proteomes" id="UP000007485">
    <property type="component" value="Chromosome"/>
</dbReference>
<keyword evidence="2 6" id="KW-0489">Methyltransferase</keyword>
<dbReference type="GO" id="GO:0003677">
    <property type="term" value="F:DNA binding"/>
    <property type="evidence" value="ECO:0007669"/>
    <property type="project" value="TreeGrafter"/>
</dbReference>